<dbReference type="Proteomes" id="UP000479938">
    <property type="component" value="Unassembled WGS sequence"/>
</dbReference>
<dbReference type="AlphaFoldDB" id="A0A6J4GQ11"/>
<evidence type="ECO:0008006" key="3">
    <source>
        <dbReference type="Google" id="ProtNLM"/>
    </source>
</evidence>
<evidence type="ECO:0000313" key="2">
    <source>
        <dbReference type="Proteomes" id="UP000479938"/>
    </source>
</evidence>
<reference evidence="1 2" key="1">
    <citation type="submission" date="2020-02" db="EMBL/GenBank/DDBJ databases">
        <authorList>
            <person name="Criscuolo A."/>
        </authorList>
    </citation>
    <scope>NUCLEOTIDE SEQUENCE [LARGE SCALE GENOMIC DNA]</scope>
    <source>
        <strain evidence="1">CIP105534</strain>
    </source>
</reference>
<organism evidence="1 2">
    <name type="scientific">Flavobacterium bizetiae</name>
    <dbReference type="NCBI Taxonomy" id="2704140"/>
    <lineage>
        <taxon>Bacteria</taxon>
        <taxon>Pseudomonadati</taxon>
        <taxon>Bacteroidota</taxon>
        <taxon>Flavobacteriia</taxon>
        <taxon>Flavobacteriales</taxon>
        <taxon>Flavobacteriaceae</taxon>
        <taxon>Flavobacterium</taxon>
    </lineage>
</organism>
<protein>
    <recommendedName>
        <fullName evidence="3">Antitoxin YwqK</fullName>
    </recommendedName>
</protein>
<dbReference type="RefSeq" id="WP_173971941.1">
    <property type="nucleotide sequence ID" value="NZ_CADCSU010000123.1"/>
</dbReference>
<keyword evidence="2" id="KW-1185">Reference proteome</keyword>
<sequence length="314" mass="37331">MQTKQNRPTRIILYFIIAFVPFLSFAQKRTELPSSYYLYRTNPRTKPYLIKNEDVQLYANQDSIKQFSEEVQKKFYEKLAESEIVILNAGRYHFKNKYEDFTFSINENGLINGEANYFRFKNTAYQSTFTFVNGVLVKTKTINTIKNEIFSQSELKDKVLTEESFYPSGKLKEQQIEDFRITDYQKNTIRTVYFEDGSINDYNNTIDGIFKVYNSSGTLKRHADNKQGFDKLYNKDGTLDMIFYNKGDESRTEYYVKGIINKKQTENKEESREYFYENGKMIYYEVYNLKTRERKVFDSKNKLMPGKTIPRISM</sequence>
<accession>A0A6J4GQ11</accession>
<name>A0A6J4GQ11_9FLAO</name>
<dbReference type="EMBL" id="CADCSU010000123">
    <property type="protein sequence ID" value="CAA9201162.1"/>
    <property type="molecule type" value="Genomic_DNA"/>
</dbReference>
<proteinExistence type="predicted"/>
<evidence type="ECO:0000313" key="1">
    <source>
        <dbReference type="EMBL" id="CAA9201162.1"/>
    </source>
</evidence>
<gene>
    <name evidence="1" type="ORF">FLA105534_03449</name>
</gene>
<dbReference type="Gene3D" id="3.90.930.1">
    <property type="match status" value="1"/>
</dbReference>